<dbReference type="NCBIfam" id="TIGR03434">
    <property type="entry name" value="ADOP"/>
    <property type="match status" value="1"/>
</dbReference>
<sequence>MRKLLLAKLLALWGKRRLDAEFDEELAAHLAMLTDEYQARGLSERDARRAARLKLGGVDSLKEANQDQRGWPLVESAWQDIQYALRGWRRNPGFAAAAIGTLALGIGANTSVFTFLNTVMLDGQAEVDGRGFVQFYPQKLVAPPNGQWAQEGDRGVSYDEFLAYRSQAPSLVQLAGWSEWHPAYEANDTTANRTQVKLVSYDAMSVVGVRQPLLGRWFTQEECAPAGDGSVALIGERRWRQTFRADAGVLGQKVRLEGRTLTVIGVLPESFDNRAMGAADFVAPLSFQRLLGSDAGLFHTTRWLEVVGRMKPGANLRQLHEELNAVARQFDTQNPRESMDVLVTDGSMVQRPFLRPKLMLILPLLQAAMALVLLIACSNVASLLLSRAAVRQREVAVRLSLGAGRGRLLRQLFTESVLLAAGAGALSLWLALRVPPLLAIIIPAPQRPILAPEFRLDLRILGYTAAAALLAGLLAGMAPAFESVKLDIYSSLKGTGSVWSGRRRFRGWLVSVQVAASLVLLLGSGLLLRTVESVREMGSQFRPDTLMVTDLWFRSESYDAARALRTQDELRRRVAVLPGVQVVSFADGLPMRGAHRREVVLPDGSRRSGAARLTDAGYFPAMGLPLRLGRTFSPAELEWTSAEVWPAVLAQEAAQAFFPGVDPLGQRLEVEQPGGRIRAQVIGVVASTGPIPTESPNVVYLPVALGRERTFLLTRFSGEGAALERALQELRLKSEPGLMRGTQTLTLVYEELLAALKPLAGVVAAISGLAVVLAMIGIYGVLAFTVSQRTRELGIRLALGAKAGEVSSLMMKAGLKPVVVGLVAGLPFAAGLVKLLSRFTQQMGMGPWDGRLYGWVLVLLLGSAALSMLAPSIRAGRVDPLRALREE</sequence>
<comment type="subcellular location">
    <subcellularLocation>
        <location evidence="1">Cell membrane</location>
        <topology evidence="1">Multi-pass membrane protein</topology>
    </subcellularLocation>
</comment>
<feature type="transmembrane region" description="Helical" evidence="7">
    <location>
        <begin position="852"/>
        <end position="873"/>
    </location>
</feature>
<dbReference type="InterPro" id="IPR025857">
    <property type="entry name" value="MacB_PCD"/>
</dbReference>
<keyword evidence="2" id="KW-1003">Cell membrane</keyword>
<protein>
    <submittedName>
        <fullName evidence="10">ABC transporter permease</fullName>
    </submittedName>
</protein>
<evidence type="ECO:0000256" key="7">
    <source>
        <dbReference type="SAM" id="Phobius"/>
    </source>
</evidence>
<dbReference type="GO" id="GO:0022857">
    <property type="term" value="F:transmembrane transporter activity"/>
    <property type="evidence" value="ECO:0007669"/>
    <property type="project" value="TreeGrafter"/>
</dbReference>
<dbReference type="Pfam" id="PF02687">
    <property type="entry name" value="FtsX"/>
    <property type="match status" value="2"/>
</dbReference>
<accession>A0A7S7NSU2</accession>
<evidence type="ECO:0000256" key="5">
    <source>
        <dbReference type="ARBA" id="ARBA00023136"/>
    </source>
</evidence>
<evidence type="ECO:0000256" key="4">
    <source>
        <dbReference type="ARBA" id="ARBA00022989"/>
    </source>
</evidence>
<evidence type="ECO:0000259" key="8">
    <source>
        <dbReference type="Pfam" id="PF02687"/>
    </source>
</evidence>
<dbReference type="InterPro" id="IPR017800">
    <property type="entry name" value="ADOP"/>
</dbReference>
<proteinExistence type="inferred from homology"/>
<feature type="transmembrane region" description="Helical" evidence="7">
    <location>
        <begin position="505"/>
        <end position="528"/>
    </location>
</feature>
<dbReference type="Pfam" id="PF12704">
    <property type="entry name" value="MacB_PCD"/>
    <property type="match status" value="2"/>
</dbReference>
<feature type="transmembrane region" description="Helical" evidence="7">
    <location>
        <begin position="462"/>
        <end position="484"/>
    </location>
</feature>
<dbReference type="Proteomes" id="UP000593892">
    <property type="component" value="Chromosome"/>
</dbReference>
<feature type="domain" description="ABC3 transporter permease C-terminal" evidence="8">
    <location>
        <begin position="368"/>
        <end position="486"/>
    </location>
</feature>
<feature type="transmembrane region" description="Helical" evidence="7">
    <location>
        <begin position="417"/>
        <end position="442"/>
    </location>
</feature>
<evidence type="ECO:0000256" key="6">
    <source>
        <dbReference type="ARBA" id="ARBA00038076"/>
    </source>
</evidence>
<evidence type="ECO:0000256" key="2">
    <source>
        <dbReference type="ARBA" id="ARBA00022475"/>
    </source>
</evidence>
<dbReference type="RefSeq" id="WP_194450804.1">
    <property type="nucleotide sequence ID" value="NZ_CP063849.1"/>
</dbReference>
<dbReference type="InterPro" id="IPR003838">
    <property type="entry name" value="ABC3_permease_C"/>
</dbReference>
<dbReference type="AlphaFoldDB" id="A0A7S7NSU2"/>
<feature type="domain" description="MacB-like periplasmic core" evidence="9">
    <location>
        <begin position="96"/>
        <end position="325"/>
    </location>
</feature>
<feature type="domain" description="ABC3 transporter permease C-terminal" evidence="8">
    <location>
        <begin position="765"/>
        <end position="879"/>
    </location>
</feature>
<feature type="domain" description="MacB-like periplasmic core" evidence="9">
    <location>
        <begin position="517"/>
        <end position="710"/>
    </location>
</feature>
<dbReference type="KEGG" id="pfer:IRI77_04065"/>
<comment type="similarity">
    <text evidence="6">Belongs to the ABC-4 integral membrane protein family.</text>
</comment>
<evidence type="ECO:0000259" key="9">
    <source>
        <dbReference type="Pfam" id="PF12704"/>
    </source>
</evidence>
<evidence type="ECO:0000313" key="10">
    <source>
        <dbReference type="EMBL" id="QOY89142.1"/>
    </source>
</evidence>
<gene>
    <name evidence="10" type="ORF">IRI77_04065</name>
</gene>
<evidence type="ECO:0000256" key="1">
    <source>
        <dbReference type="ARBA" id="ARBA00004651"/>
    </source>
</evidence>
<keyword evidence="3 7" id="KW-0812">Transmembrane</keyword>
<keyword evidence="5 7" id="KW-0472">Membrane</keyword>
<feature type="transmembrane region" description="Helical" evidence="7">
    <location>
        <begin position="759"/>
        <end position="786"/>
    </location>
</feature>
<keyword evidence="11" id="KW-1185">Reference proteome</keyword>
<dbReference type="NCBIfam" id="NF038403">
    <property type="entry name" value="perm_prefix_1"/>
    <property type="match status" value="1"/>
</dbReference>
<evidence type="ECO:0000313" key="11">
    <source>
        <dbReference type="Proteomes" id="UP000593892"/>
    </source>
</evidence>
<dbReference type="PANTHER" id="PTHR30572">
    <property type="entry name" value="MEMBRANE COMPONENT OF TRANSPORTER-RELATED"/>
    <property type="match status" value="1"/>
</dbReference>
<dbReference type="InterPro" id="IPR050250">
    <property type="entry name" value="Macrolide_Exporter_MacB"/>
</dbReference>
<keyword evidence="4 7" id="KW-1133">Transmembrane helix</keyword>
<dbReference type="GO" id="GO:0005886">
    <property type="term" value="C:plasma membrane"/>
    <property type="evidence" value="ECO:0007669"/>
    <property type="project" value="UniProtKB-SubCell"/>
</dbReference>
<name>A0A7S7NSU2_PALFE</name>
<feature type="transmembrane region" description="Helical" evidence="7">
    <location>
        <begin position="358"/>
        <end position="385"/>
    </location>
</feature>
<feature type="transmembrane region" description="Helical" evidence="7">
    <location>
        <begin position="818"/>
        <end position="840"/>
    </location>
</feature>
<organism evidence="10 11">
    <name type="scientific">Paludibaculum fermentans</name>
    <dbReference type="NCBI Taxonomy" id="1473598"/>
    <lineage>
        <taxon>Bacteria</taxon>
        <taxon>Pseudomonadati</taxon>
        <taxon>Acidobacteriota</taxon>
        <taxon>Terriglobia</taxon>
        <taxon>Bryobacterales</taxon>
        <taxon>Bryobacteraceae</taxon>
        <taxon>Paludibaculum</taxon>
    </lineage>
</organism>
<dbReference type="PANTHER" id="PTHR30572:SF4">
    <property type="entry name" value="ABC TRANSPORTER PERMEASE YTRF"/>
    <property type="match status" value="1"/>
</dbReference>
<dbReference type="InterPro" id="IPR047928">
    <property type="entry name" value="Perm_prefix_1"/>
</dbReference>
<dbReference type="EMBL" id="CP063849">
    <property type="protein sequence ID" value="QOY89142.1"/>
    <property type="molecule type" value="Genomic_DNA"/>
</dbReference>
<evidence type="ECO:0000256" key="3">
    <source>
        <dbReference type="ARBA" id="ARBA00022692"/>
    </source>
</evidence>
<reference evidence="10 11" key="1">
    <citation type="submission" date="2020-10" db="EMBL/GenBank/DDBJ databases">
        <title>Complete genome sequence of Paludibaculum fermentans P105T, a facultatively anaerobic acidobacterium capable of dissimilatory Fe(III) reduction.</title>
        <authorList>
            <person name="Dedysh S.N."/>
            <person name="Beletsky A.V."/>
            <person name="Kulichevskaya I.S."/>
            <person name="Mardanov A.V."/>
            <person name="Ravin N.V."/>
        </authorList>
    </citation>
    <scope>NUCLEOTIDE SEQUENCE [LARGE SCALE GENOMIC DNA]</scope>
    <source>
        <strain evidence="10 11">P105</strain>
    </source>
</reference>